<sequence>MKFTPEQEEIFTFVREGEGHGIIDAVAGAGKTTTIMACASFAPNPARVLFCAFNNSIAREIKRKFGERDMQAVSVKTIHALGLQLLRQHPEFARRLEIKENKYVSIYKSDALQEKLAPHQAQLTELSGYAGGGANGKKAFASKNLAFKIQRRLLDISQKHRSCLNGPSRKGFEQLIRHYGIFTAAEEDSETFSRELPHYYEMHRILLEAGSTMAAERHVIDFTDMIYLPFIWKLESAVKYDWIFIDECQDLSKAQFAIAAKYGQKGSRILAVGDPRQSIYGFTGADAESFDRVKRMTKATELPLTTCFRCPKDVISLAREIRPDITGAKRRKGKVAQILPDGLMRIAKPGDLVISRLRAPLLLLAFEFIDRDVKVKVAADEAAEFLGELKTLFKPDERQAAIARRFKTFRVLKEQVFARNMWVIRQESARIKNGDAREKYLEGETEYLEKRLDFLQKKYKQWKKSCRTVKALLKRIEDYLSAESDAVRLSTIHRAKGLEEKRVFILDYDKLPYIRQQQREWEMEQEENLRYVAITRAEEALYLVESPKKKAAEQDK</sequence>
<keyword evidence="5" id="KW-0413">Isomerase</keyword>
<keyword evidence="13" id="KW-1185">Reference proteome</keyword>
<dbReference type="RefSeq" id="WP_168036961.1">
    <property type="nucleotide sequence ID" value="NZ_JAATJH010000002.1"/>
</dbReference>
<feature type="binding site" evidence="10">
    <location>
        <begin position="25"/>
        <end position="32"/>
    </location>
    <ligand>
        <name>ATP</name>
        <dbReference type="ChEBI" id="CHEBI:30616"/>
    </ligand>
</feature>
<comment type="caution">
    <text evidence="12">The sequence shown here is derived from an EMBL/GenBank/DDBJ whole genome shotgun (WGS) entry which is preliminary data.</text>
</comment>
<keyword evidence="4 10" id="KW-0067">ATP-binding</keyword>
<evidence type="ECO:0000256" key="7">
    <source>
        <dbReference type="ARBA" id="ARBA00034808"/>
    </source>
</evidence>
<evidence type="ECO:0000259" key="11">
    <source>
        <dbReference type="PROSITE" id="PS51198"/>
    </source>
</evidence>
<keyword evidence="3 10" id="KW-0347">Helicase</keyword>
<gene>
    <name evidence="12" type="ORF">GGR27_001704</name>
</gene>
<keyword evidence="2 10" id="KW-0378">Hydrolase</keyword>
<comment type="catalytic activity">
    <reaction evidence="6">
        <text>Couples ATP hydrolysis with the unwinding of duplex DNA by translocating in the 3'-5' direction.</text>
        <dbReference type="EC" id="5.6.2.4"/>
    </reaction>
</comment>
<dbReference type="PROSITE" id="PS51198">
    <property type="entry name" value="UVRD_HELICASE_ATP_BIND"/>
    <property type="match status" value="1"/>
</dbReference>
<evidence type="ECO:0000256" key="9">
    <source>
        <dbReference type="ARBA" id="ARBA00048988"/>
    </source>
</evidence>
<dbReference type="Proteomes" id="UP000770785">
    <property type="component" value="Unassembled WGS sequence"/>
</dbReference>
<dbReference type="Pfam" id="PF13361">
    <property type="entry name" value="UvrD_C"/>
    <property type="match status" value="1"/>
</dbReference>
<dbReference type="PANTHER" id="PTHR11070:SF2">
    <property type="entry name" value="ATP-DEPENDENT DNA HELICASE SRS2"/>
    <property type="match status" value="1"/>
</dbReference>
<organism evidence="12 13">
    <name type="scientific">Neolewinella antarctica</name>
    <dbReference type="NCBI Taxonomy" id="442734"/>
    <lineage>
        <taxon>Bacteria</taxon>
        <taxon>Pseudomonadati</taxon>
        <taxon>Bacteroidota</taxon>
        <taxon>Saprospiria</taxon>
        <taxon>Saprospirales</taxon>
        <taxon>Lewinellaceae</taxon>
        <taxon>Neolewinella</taxon>
    </lineage>
</organism>
<dbReference type="Pfam" id="PF00580">
    <property type="entry name" value="UvrD-helicase"/>
    <property type="match status" value="1"/>
</dbReference>
<evidence type="ECO:0000256" key="10">
    <source>
        <dbReference type="PROSITE-ProRule" id="PRU00560"/>
    </source>
</evidence>
<feature type="domain" description="UvrD-like helicase ATP-binding" evidence="11">
    <location>
        <begin position="4"/>
        <end position="311"/>
    </location>
</feature>
<dbReference type="SUPFAM" id="SSF52540">
    <property type="entry name" value="P-loop containing nucleoside triphosphate hydrolases"/>
    <property type="match status" value="1"/>
</dbReference>
<keyword evidence="1 10" id="KW-0547">Nucleotide-binding</keyword>
<protein>
    <recommendedName>
        <fullName evidence="7">DNA 3'-5' helicase</fullName>
        <ecNumber evidence="7">5.6.2.4</ecNumber>
    </recommendedName>
    <alternativeName>
        <fullName evidence="8">DNA 3'-5' helicase II</fullName>
    </alternativeName>
</protein>
<comment type="catalytic activity">
    <reaction evidence="9">
        <text>ATP + H2O = ADP + phosphate + H(+)</text>
        <dbReference type="Rhea" id="RHEA:13065"/>
        <dbReference type="ChEBI" id="CHEBI:15377"/>
        <dbReference type="ChEBI" id="CHEBI:15378"/>
        <dbReference type="ChEBI" id="CHEBI:30616"/>
        <dbReference type="ChEBI" id="CHEBI:43474"/>
        <dbReference type="ChEBI" id="CHEBI:456216"/>
        <dbReference type="EC" id="5.6.2.4"/>
    </reaction>
</comment>
<dbReference type="GO" id="GO:0004386">
    <property type="term" value="F:helicase activity"/>
    <property type="evidence" value="ECO:0007669"/>
    <property type="project" value="UniProtKB-KW"/>
</dbReference>
<evidence type="ECO:0000256" key="4">
    <source>
        <dbReference type="ARBA" id="ARBA00022840"/>
    </source>
</evidence>
<dbReference type="InterPro" id="IPR014016">
    <property type="entry name" value="UvrD-like_ATP-bd"/>
</dbReference>
<proteinExistence type="predicted"/>
<dbReference type="InterPro" id="IPR000212">
    <property type="entry name" value="DNA_helicase_UvrD/REP"/>
</dbReference>
<evidence type="ECO:0000256" key="6">
    <source>
        <dbReference type="ARBA" id="ARBA00034617"/>
    </source>
</evidence>
<dbReference type="InterPro" id="IPR027417">
    <property type="entry name" value="P-loop_NTPase"/>
</dbReference>
<accession>A0ABX0XAD2</accession>
<evidence type="ECO:0000256" key="1">
    <source>
        <dbReference type="ARBA" id="ARBA00022741"/>
    </source>
</evidence>
<evidence type="ECO:0000256" key="8">
    <source>
        <dbReference type="ARBA" id="ARBA00034923"/>
    </source>
</evidence>
<dbReference type="PANTHER" id="PTHR11070">
    <property type="entry name" value="UVRD / RECB / PCRA DNA HELICASE FAMILY MEMBER"/>
    <property type="match status" value="1"/>
</dbReference>
<dbReference type="InterPro" id="IPR014017">
    <property type="entry name" value="DNA_helicase_UvrD-like_C"/>
</dbReference>
<evidence type="ECO:0000256" key="5">
    <source>
        <dbReference type="ARBA" id="ARBA00023235"/>
    </source>
</evidence>
<reference evidence="12 13" key="1">
    <citation type="submission" date="2020-03" db="EMBL/GenBank/DDBJ databases">
        <title>Genomic Encyclopedia of Type Strains, Phase IV (KMG-IV): sequencing the most valuable type-strain genomes for metagenomic binning, comparative biology and taxonomic classification.</title>
        <authorList>
            <person name="Goeker M."/>
        </authorList>
    </citation>
    <scope>NUCLEOTIDE SEQUENCE [LARGE SCALE GENOMIC DNA]</scope>
    <source>
        <strain evidence="12 13">DSM 105096</strain>
    </source>
</reference>
<evidence type="ECO:0000313" key="13">
    <source>
        <dbReference type="Proteomes" id="UP000770785"/>
    </source>
</evidence>
<dbReference type="Gene3D" id="3.40.50.300">
    <property type="entry name" value="P-loop containing nucleotide triphosphate hydrolases"/>
    <property type="match status" value="2"/>
</dbReference>
<name>A0ABX0XAD2_9BACT</name>
<evidence type="ECO:0000256" key="3">
    <source>
        <dbReference type="ARBA" id="ARBA00022806"/>
    </source>
</evidence>
<dbReference type="EC" id="5.6.2.4" evidence="7"/>
<evidence type="ECO:0000313" key="12">
    <source>
        <dbReference type="EMBL" id="NJC26205.1"/>
    </source>
</evidence>
<dbReference type="EMBL" id="JAATJH010000002">
    <property type="protein sequence ID" value="NJC26205.1"/>
    <property type="molecule type" value="Genomic_DNA"/>
</dbReference>
<evidence type="ECO:0000256" key="2">
    <source>
        <dbReference type="ARBA" id="ARBA00022801"/>
    </source>
</evidence>